<reference evidence="3 4" key="1">
    <citation type="submission" date="2015-09" db="EMBL/GenBank/DDBJ databases">
        <title>Draft genome of the parasitic nematode Teladorsagia circumcincta isolate WARC Sus (inbred).</title>
        <authorList>
            <person name="Mitreva M."/>
        </authorList>
    </citation>
    <scope>NUCLEOTIDE SEQUENCE [LARGE SCALE GENOMIC DNA]</scope>
    <source>
        <strain evidence="3 4">S</strain>
    </source>
</reference>
<feature type="non-terminal residue" evidence="3">
    <location>
        <position position="131"/>
    </location>
</feature>
<evidence type="ECO:0000313" key="4">
    <source>
        <dbReference type="Proteomes" id="UP000230423"/>
    </source>
</evidence>
<organism evidence="3 4">
    <name type="scientific">Teladorsagia circumcincta</name>
    <name type="common">Brown stomach worm</name>
    <name type="synonym">Ostertagia circumcincta</name>
    <dbReference type="NCBI Taxonomy" id="45464"/>
    <lineage>
        <taxon>Eukaryota</taxon>
        <taxon>Metazoa</taxon>
        <taxon>Ecdysozoa</taxon>
        <taxon>Nematoda</taxon>
        <taxon>Chromadorea</taxon>
        <taxon>Rhabditida</taxon>
        <taxon>Rhabditina</taxon>
        <taxon>Rhabditomorpha</taxon>
        <taxon>Strongyloidea</taxon>
        <taxon>Trichostrongylidae</taxon>
        <taxon>Teladorsagia</taxon>
    </lineage>
</organism>
<dbReference type="OrthoDB" id="5776712at2759"/>
<dbReference type="PROSITE" id="PS51864">
    <property type="entry name" value="ASTACIN"/>
    <property type="match status" value="1"/>
</dbReference>
<keyword evidence="4" id="KW-1185">Reference proteome</keyword>
<feature type="non-terminal residue" evidence="3">
    <location>
        <position position="1"/>
    </location>
</feature>
<protein>
    <recommendedName>
        <fullName evidence="2">Peptidase M12A domain-containing protein</fullName>
    </recommendedName>
</protein>
<dbReference type="GO" id="GO:0004222">
    <property type="term" value="F:metalloendopeptidase activity"/>
    <property type="evidence" value="ECO:0007669"/>
    <property type="project" value="InterPro"/>
</dbReference>
<comment type="caution">
    <text evidence="1">Lacks conserved residue(s) required for the propagation of feature annotation.</text>
</comment>
<dbReference type="EMBL" id="KZ367047">
    <property type="protein sequence ID" value="PIO57182.1"/>
    <property type="molecule type" value="Genomic_DNA"/>
</dbReference>
<feature type="domain" description="Peptidase M12A" evidence="2">
    <location>
        <begin position="1"/>
        <end position="40"/>
    </location>
</feature>
<sequence>TTFNGEPAIKPKDEMYIQTLGSPFPSFTEYSMMNELYNCKELCKPDTSARCEMGGFPHPRDCTKCICPTGYGGVLCNERIYFFLELRIFRLNLLNGCTFATIARIAVPSWFSPYQKLLSSEDDYGKGSQER</sequence>
<evidence type="ECO:0000313" key="3">
    <source>
        <dbReference type="EMBL" id="PIO57182.1"/>
    </source>
</evidence>
<gene>
    <name evidence="3" type="ORF">TELCIR_21414</name>
</gene>
<name>A0A2G9TI18_TELCI</name>
<dbReference type="InterPro" id="IPR001506">
    <property type="entry name" value="Peptidase_M12A"/>
</dbReference>
<dbReference type="GO" id="GO:0006508">
    <property type="term" value="P:proteolysis"/>
    <property type="evidence" value="ECO:0007669"/>
    <property type="project" value="InterPro"/>
</dbReference>
<evidence type="ECO:0000256" key="1">
    <source>
        <dbReference type="PROSITE-ProRule" id="PRU01211"/>
    </source>
</evidence>
<proteinExistence type="predicted"/>
<dbReference type="Proteomes" id="UP000230423">
    <property type="component" value="Unassembled WGS sequence"/>
</dbReference>
<dbReference type="AlphaFoldDB" id="A0A2G9TI18"/>
<evidence type="ECO:0000259" key="2">
    <source>
        <dbReference type="PROSITE" id="PS51864"/>
    </source>
</evidence>
<accession>A0A2G9TI18</accession>